<evidence type="ECO:0000256" key="1">
    <source>
        <dbReference type="SAM" id="MobiDB-lite"/>
    </source>
</evidence>
<evidence type="ECO:0000313" key="3">
    <source>
        <dbReference type="Proteomes" id="UP000553632"/>
    </source>
</evidence>
<dbReference type="EMBL" id="JABANO010001773">
    <property type="protein sequence ID" value="KAF4758154.1"/>
    <property type="molecule type" value="Genomic_DNA"/>
</dbReference>
<dbReference type="SUPFAM" id="SSF56672">
    <property type="entry name" value="DNA/RNA polymerases"/>
    <property type="match status" value="1"/>
</dbReference>
<accession>A0A7J6ULP0</accession>
<feature type="region of interest" description="Disordered" evidence="1">
    <location>
        <begin position="36"/>
        <end position="66"/>
    </location>
</feature>
<dbReference type="Proteomes" id="UP000553632">
    <property type="component" value="Unassembled WGS sequence"/>
</dbReference>
<feature type="compositionally biased region" description="Polar residues" evidence="1">
    <location>
        <begin position="338"/>
        <end position="348"/>
    </location>
</feature>
<protein>
    <submittedName>
        <fullName evidence="2">Uncharacterized protein</fullName>
    </submittedName>
</protein>
<dbReference type="Gene3D" id="2.40.70.10">
    <property type="entry name" value="Acid Proteases"/>
    <property type="match status" value="1"/>
</dbReference>
<comment type="caution">
    <text evidence="2">The sequence shown here is derived from an EMBL/GenBank/DDBJ whole genome shotgun (WGS) entry which is preliminary data.</text>
</comment>
<organism evidence="2 3">
    <name type="scientific">Perkinsus olseni</name>
    <name type="common">Perkinsus atlanticus</name>
    <dbReference type="NCBI Taxonomy" id="32597"/>
    <lineage>
        <taxon>Eukaryota</taxon>
        <taxon>Sar</taxon>
        <taxon>Alveolata</taxon>
        <taxon>Perkinsozoa</taxon>
        <taxon>Perkinsea</taxon>
        <taxon>Perkinsida</taxon>
        <taxon>Perkinsidae</taxon>
        <taxon>Perkinsus</taxon>
    </lineage>
</organism>
<feature type="non-terminal residue" evidence="2">
    <location>
        <position position="1"/>
    </location>
</feature>
<keyword evidence="3" id="KW-1185">Reference proteome</keyword>
<dbReference type="InterPro" id="IPR051320">
    <property type="entry name" value="Viral_Replic_Matur_Polypro"/>
</dbReference>
<dbReference type="AlphaFoldDB" id="A0A7J6ULP0"/>
<dbReference type="PANTHER" id="PTHR33064:SF37">
    <property type="entry name" value="RIBONUCLEASE H"/>
    <property type="match status" value="1"/>
</dbReference>
<name>A0A7J6ULP0_PEROL</name>
<proteinExistence type="predicted"/>
<dbReference type="InterPro" id="IPR021109">
    <property type="entry name" value="Peptidase_aspartic_dom_sf"/>
</dbReference>
<sequence>MSEASSHSSERSEPPGLVVERLLRRLDSLEAAVSSMRGNGDVADGGTSAGNYLSPLKERPPRPGRRASSLIMSVGENVQPATWRLDPLDTALGALKYGTTEDYKDLRYNWYAYGLKQLHQKVLEYADCANFCESRGASFHSDLRRFSASLEDQGLPDELDAVRAYLIAEDTRHLLSWVKAKPVIGESSDIDLTDSPGVHRLSGENKVDEWAYLLEAVLMNIGHVEVTEVSIDDCRRHWEECVQDPEERLVDFFHREEHLWRRLSEARSFHSLSQLADYDRLCGVMTRVSATVKDEASKWMRKHAVSASNIPFMEARDHMIEFEKKAEYRFPWETTRSVGTAAGTSPTSAEKRSKSAPSEVRNNSQKARGKKGNRNRSQKQGSEVQVEGPIDPRGKDIPLCPHCKRSTKTHSPEACWFRPAESSEQGFHGGQGGSTSAPQVAALGSSSTNGQPQQNQDSKGKNFQPSQRHARSEDASKQRSEKPAADSKHVTRSATGSLPPPINRYGENDDPPVFMVSGDREPQQPSPSLSHGVFEYKRFVSFKAKVPGQGRVQVIIDHASAFSLISDITALRLGCKIRIDGSSTRSVTAFGGQQVNLKGTCLLPVLIGGRKIFWRLQVVSAETCLAVDHVLLGLTALSSMGAVVSTPPSPAQPSIIFKVIQATVQANYECCLPRIPPKSHAYMPTTVSSLTAQDFLRWLDTATDKDMLARIEKNLEGFCWREACINFKEEDPIICTKPFRLKPEQLGALQEKIEAMVGSGVLQEVAYDSNHMHLSNCFVVKKQNGKYRMVTDLRCVNERAEDLDYGYNNDYVADVRTCLQQLDSGTGQDVYYALLDCRDAFHNIPLAPTSSRYFTIHFVDSNGLIGVVWYMDDILIKANGPTICHKLLTYVRLTLATAGVDTNEKMVAPTKRITAFGICLESGKWRVDDKSLLKLQEALSTPPSNVVDLRQKLGVINYCRGSYETSAADSSLAALTAPFYALITPNATKKTKISWTSELSEKWDVLVSAQADQWLALHRHDELLSEDTCWCLITDASAVAACASLWRVPRDAVSEEGKLKTAMVISAGHCVGIISHKFTDTQTRWPAFDLATLAAEPLDVQ</sequence>
<dbReference type="PANTHER" id="PTHR33064">
    <property type="entry name" value="POL PROTEIN"/>
    <property type="match status" value="1"/>
</dbReference>
<feature type="region of interest" description="Disordered" evidence="1">
    <location>
        <begin position="338"/>
        <end position="530"/>
    </location>
</feature>
<dbReference type="OMA" id="WREACIN"/>
<dbReference type="Gene3D" id="3.10.10.10">
    <property type="entry name" value="HIV Type 1 Reverse Transcriptase, subunit A, domain 1"/>
    <property type="match status" value="1"/>
</dbReference>
<feature type="compositionally biased region" description="Polar residues" evidence="1">
    <location>
        <begin position="434"/>
        <end position="467"/>
    </location>
</feature>
<reference evidence="2 3" key="1">
    <citation type="submission" date="2020-04" db="EMBL/GenBank/DDBJ databases">
        <title>Perkinsus olseni comparative genomics.</title>
        <authorList>
            <person name="Bogema D.R."/>
        </authorList>
    </citation>
    <scope>NUCLEOTIDE SEQUENCE [LARGE SCALE GENOMIC DNA]</scope>
    <source>
        <strain evidence="2 3">ATCC PRA-207</strain>
    </source>
</reference>
<feature type="compositionally biased region" description="Basic and acidic residues" evidence="1">
    <location>
        <begin position="470"/>
        <end position="489"/>
    </location>
</feature>
<dbReference type="InterPro" id="IPR043502">
    <property type="entry name" value="DNA/RNA_pol_sf"/>
</dbReference>
<evidence type="ECO:0000313" key="2">
    <source>
        <dbReference type="EMBL" id="KAF4758154.1"/>
    </source>
</evidence>
<feature type="compositionally biased region" description="Basic residues" evidence="1">
    <location>
        <begin position="367"/>
        <end position="377"/>
    </location>
</feature>
<gene>
    <name evidence="2" type="ORF">FOZ63_021521</name>
</gene>